<dbReference type="Proteomes" id="UP000746471">
    <property type="component" value="Unassembled WGS sequence"/>
</dbReference>
<evidence type="ECO:0000259" key="1">
    <source>
        <dbReference type="Pfam" id="PF13788"/>
    </source>
</evidence>
<dbReference type="Pfam" id="PF13788">
    <property type="entry name" value="DUF4180"/>
    <property type="match status" value="1"/>
</dbReference>
<protein>
    <submittedName>
        <fullName evidence="2">DUF4180 domain-containing protein</fullName>
    </submittedName>
</protein>
<gene>
    <name evidence="2" type="ORF">KHM83_13860</name>
</gene>
<organism evidence="2 3">
    <name type="scientific">Fusibacter paucivorans</name>
    <dbReference type="NCBI Taxonomy" id="76009"/>
    <lineage>
        <taxon>Bacteria</taxon>
        <taxon>Bacillati</taxon>
        <taxon>Bacillota</taxon>
        <taxon>Clostridia</taxon>
        <taxon>Eubacteriales</taxon>
        <taxon>Eubacteriales Family XII. Incertae Sedis</taxon>
        <taxon>Fusibacter</taxon>
    </lineage>
</organism>
<feature type="domain" description="DUF4180" evidence="1">
    <location>
        <begin position="16"/>
        <end position="121"/>
    </location>
</feature>
<dbReference type="EMBL" id="JAHBCL010000025">
    <property type="protein sequence ID" value="MBS7527765.1"/>
    <property type="molecule type" value="Genomic_DNA"/>
</dbReference>
<accession>A0ABS5PRH4</accession>
<comment type="caution">
    <text evidence="2">The sequence shown here is derived from an EMBL/GenBank/DDBJ whole genome shotgun (WGS) entry which is preliminary data.</text>
</comment>
<keyword evidence="3" id="KW-1185">Reference proteome</keyword>
<name>A0ABS5PRH4_9FIRM</name>
<proteinExistence type="predicted"/>
<evidence type="ECO:0000313" key="2">
    <source>
        <dbReference type="EMBL" id="MBS7527765.1"/>
    </source>
</evidence>
<dbReference type="InterPro" id="IPR025438">
    <property type="entry name" value="DUF4180"/>
</dbReference>
<reference evidence="2 3" key="1">
    <citation type="submission" date="2021-05" db="EMBL/GenBank/DDBJ databases">
        <title>Fusibacter ferrireducens sp. nov., an anaerobic, sulfur- and Fe-reducing bacterium isolated from the mangrove sediment.</title>
        <authorList>
            <person name="Qiu D."/>
        </authorList>
    </citation>
    <scope>NUCLEOTIDE SEQUENCE [LARGE SCALE GENOMIC DNA]</scope>
    <source>
        <strain evidence="2 3">DSM 12116</strain>
    </source>
</reference>
<evidence type="ECO:0000313" key="3">
    <source>
        <dbReference type="Proteomes" id="UP000746471"/>
    </source>
</evidence>
<sequence>MKAGEIVQIIKKHSKSFTVVSPDVSVEDVQSALDLMATARYYDGGDGIIFHSISLGDQFFNLRTKFAGALLQKFVNYNMRVGIVGDFSQYDSKALRDFIYECNQGRQICFKSTIDEAVAALSE</sequence>